<accession>A0A845AU11</accession>
<dbReference type="EMBL" id="WTYE01000001">
    <property type="protein sequence ID" value="MXP32311.1"/>
    <property type="molecule type" value="Genomic_DNA"/>
</dbReference>
<keyword evidence="3" id="KW-1185">Reference proteome</keyword>
<dbReference type="InterPro" id="IPR047111">
    <property type="entry name" value="YbaP-like"/>
</dbReference>
<dbReference type="Proteomes" id="UP000446786">
    <property type="component" value="Unassembled WGS sequence"/>
</dbReference>
<reference evidence="2 3" key="1">
    <citation type="submission" date="2019-12" db="EMBL/GenBank/DDBJ databases">
        <title>Genomic-based taxomic classification of the family Erythrobacteraceae.</title>
        <authorList>
            <person name="Xu L."/>
        </authorList>
    </citation>
    <scope>NUCLEOTIDE SEQUENCE [LARGE SCALE GENOMIC DNA]</scope>
    <source>
        <strain evidence="2 3">JCM 16677</strain>
    </source>
</reference>
<dbReference type="Pfam" id="PF01963">
    <property type="entry name" value="TraB_PrgY_gumN"/>
    <property type="match status" value="1"/>
</dbReference>
<sequence>MTHFKNTLAAAASGIALLFSTGAHAQEQSTPTPVASATAPAADVEMGGPALWKLADEDTTIYLFGTIHVLPKDTNWLSPTIDKALDSSDVLVTEILMTPDLGAKTQQIIMEKGMLPAGTTVRSLMSEEQKTTYETAMTKLGMPVGAFDRFEPWFGAINLSILPLMKEGYSPEEGVEKVLEAEAEEGLQRAALETIEFQMGVFDSLPQEAQVKYLIEAAEGIDDLKPMIDKMVAEWIEGDADALAEMMNTGMEESPALMEALLYDRNANWAVWIDDRMDQPGTVFIAVGAGHLAGEKSVQDLLEARGFTITRVQ</sequence>
<evidence type="ECO:0000313" key="2">
    <source>
        <dbReference type="EMBL" id="MXP32311.1"/>
    </source>
</evidence>
<feature type="signal peptide" evidence="1">
    <location>
        <begin position="1"/>
        <end position="25"/>
    </location>
</feature>
<dbReference type="RefSeq" id="WP_160779661.1">
    <property type="nucleotide sequence ID" value="NZ_BAAAZF010000001.1"/>
</dbReference>
<name>A0A845AU11_9SPHN</name>
<evidence type="ECO:0000256" key="1">
    <source>
        <dbReference type="SAM" id="SignalP"/>
    </source>
</evidence>
<feature type="chain" id="PRO_5032662942" evidence="1">
    <location>
        <begin position="26"/>
        <end position="313"/>
    </location>
</feature>
<dbReference type="InterPro" id="IPR002816">
    <property type="entry name" value="TraB/PrgY/GumN_fam"/>
</dbReference>
<keyword evidence="1" id="KW-0732">Signal</keyword>
<dbReference type="AlphaFoldDB" id="A0A845AU11"/>
<evidence type="ECO:0000313" key="3">
    <source>
        <dbReference type="Proteomes" id="UP000446786"/>
    </source>
</evidence>
<dbReference type="PANTHER" id="PTHR40590:SF1">
    <property type="entry name" value="CYTOPLASMIC PROTEIN"/>
    <property type="match status" value="1"/>
</dbReference>
<dbReference type="OrthoDB" id="9806326at2"/>
<dbReference type="PANTHER" id="PTHR40590">
    <property type="entry name" value="CYTOPLASMIC PROTEIN-RELATED"/>
    <property type="match status" value="1"/>
</dbReference>
<protein>
    <submittedName>
        <fullName evidence="2">TraB/GumN family protein</fullName>
    </submittedName>
</protein>
<dbReference type="CDD" id="cd14789">
    <property type="entry name" value="Tiki"/>
    <property type="match status" value="1"/>
</dbReference>
<organism evidence="2 3">
    <name type="scientific">Parerythrobacter jejuensis</name>
    <dbReference type="NCBI Taxonomy" id="795812"/>
    <lineage>
        <taxon>Bacteria</taxon>
        <taxon>Pseudomonadati</taxon>
        <taxon>Pseudomonadota</taxon>
        <taxon>Alphaproteobacteria</taxon>
        <taxon>Sphingomonadales</taxon>
        <taxon>Erythrobacteraceae</taxon>
        <taxon>Parerythrobacter</taxon>
    </lineage>
</organism>
<comment type="caution">
    <text evidence="2">The sequence shown here is derived from an EMBL/GenBank/DDBJ whole genome shotgun (WGS) entry which is preliminary data.</text>
</comment>
<proteinExistence type="predicted"/>
<gene>
    <name evidence="2" type="ORF">GRI94_10830</name>
</gene>